<name>A0ABS9IH85_9FLAO</name>
<organism evidence="1 2">
    <name type="scientific">Flaviramulus multivorans</name>
    <dbReference type="NCBI Taxonomy" id="1304750"/>
    <lineage>
        <taxon>Bacteria</taxon>
        <taxon>Pseudomonadati</taxon>
        <taxon>Bacteroidota</taxon>
        <taxon>Flavobacteriia</taxon>
        <taxon>Flavobacteriales</taxon>
        <taxon>Flavobacteriaceae</taxon>
        <taxon>Flaviramulus</taxon>
    </lineage>
</organism>
<keyword evidence="2" id="KW-1185">Reference proteome</keyword>
<dbReference type="Proteomes" id="UP001200022">
    <property type="component" value="Unassembled WGS sequence"/>
</dbReference>
<evidence type="ECO:0000313" key="2">
    <source>
        <dbReference type="Proteomes" id="UP001200022"/>
    </source>
</evidence>
<comment type="caution">
    <text evidence="1">The sequence shown here is derived from an EMBL/GenBank/DDBJ whole genome shotgun (WGS) entry which is preliminary data.</text>
</comment>
<dbReference type="EMBL" id="JAKKDV010000001">
    <property type="protein sequence ID" value="MCF7559923.1"/>
    <property type="molecule type" value="Genomic_DNA"/>
</dbReference>
<evidence type="ECO:0000313" key="1">
    <source>
        <dbReference type="EMBL" id="MCF7559923.1"/>
    </source>
</evidence>
<sequence>MKNEIVIDNIKFWVDQNIIHTSINGKIDKKFLEIEDIFVEVILALTVGNFKPLLIDLTTISKLNAINLFKILSRSSQIKTLVLSKSFLVQSYDLKLLLDLYNFGNETIVPNKISTKYSHAVKYCNQSYEQFNASY</sequence>
<dbReference type="RefSeq" id="WP_237230586.1">
    <property type="nucleotide sequence ID" value="NZ_JAKKDV010000001.1"/>
</dbReference>
<proteinExistence type="predicted"/>
<evidence type="ECO:0008006" key="3">
    <source>
        <dbReference type="Google" id="ProtNLM"/>
    </source>
</evidence>
<reference evidence="1 2" key="1">
    <citation type="submission" date="2022-01" db="EMBL/GenBank/DDBJ databases">
        <title>Draft genome sequence of Sabulilitoribacter multivorans KCTC 32326.</title>
        <authorList>
            <person name="Oh J.-S."/>
        </authorList>
    </citation>
    <scope>NUCLEOTIDE SEQUENCE [LARGE SCALE GENOMIC DNA]</scope>
    <source>
        <strain evidence="1 2">M-M16</strain>
    </source>
</reference>
<gene>
    <name evidence="1" type="ORF">L3X39_04675</name>
</gene>
<protein>
    <recommendedName>
        <fullName evidence="3">STAS domain-containing protein</fullName>
    </recommendedName>
</protein>
<accession>A0ABS9IH85</accession>